<dbReference type="Proteomes" id="UP001472074">
    <property type="component" value="Chromosome"/>
</dbReference>
<protein>
    <submittedName>
        <fullName evidence="1">AsnC family protein</fullName>
    </submittedName>
</protein>
<dbReference type="EMBL" id="CP151651">
    <property type="protein sequence ID" value="WZP07198.1"/>
    <property type="molecule type" value="Genomic_DNA"/>
</dbReference>
<dbReference type="RefSeq" id="WP_342025747.1">
    <property type="nucleotide sequence ID" value="NZ_CP151651.1"/>
</dbReference>
<evidence type="ECO:0000313" key="1">
    <source>
        <dbReference type="EMBL" id="WZP07198.1"/>
    </source>
</evidence>
<gene>
    <name evidence="1" type="ORF">AADC60_24610</name>
</gene>
<sequence length="117" mass="13683">MQKQGVRSKTKQLIHELFIDGKTYKEIAETIGSNASAVAARVKLYRKKDPELWPRLKKYDDPLNIEAEVYKCLDCEVLFAIEKELEFLKDVTCPFCWENRLQMISSTVFKVKNLETH</sequence>
<keyword evidence="2" id="KW-1185">Reference proteome</keyword>
<proteinExistence type="predicted"/>
<accession>A0ABZ2ZGJ4</accession>
<organism evidence="1 2">
    <name type="scientific">Cytobacillus pseudoceanisediminis</name>
    <dbReference type="NCBI Taxonomy" id="3051614"/>
    <lineage>
        <taxon>Bacteria</taxon>
        <taxon>Bacillati</taxon>
        <taxon>Bacillota</taxon>
        <taxon>Bacilli</taxon>
        <taxon>Bacillales</taxon>
        <taxon>Bacillaceae</taxon>
        <taxon>Cytobacillus</taxon>
    </lineage>
</organism>
<name>A0ABZ2ZGJ4_9BACI</name>
<reference evidence="1 2" key="1">
    <citation type="submission" date="2024-04" db="EMBL/GenBank/DDBJ databases">
        <title>Screening of coral probiotics and analysis of their probiotic properties.</title>
        <authorList>
            <person name="Wang S."/>
        </authorList>
    </citation>
    <scope>NUCLEOTIDE SEQUENCE [LARGE SCALE GENOMIC DNA]</scope>
    <source>
        <strain evidence="1 2">GXU-Z9</strain>
    </source>
</reference>
<evidence type="ECO:0000313" key="2">
    <source>
        <dbReference type="Proteomes" id="UP001472074"/>
    </source>
</evidence>